<evidence type="ECO:0000313" key="3">
    <source>
        <dbReference type="Proteomes" id="UP000002770"/>
    </source>
</evidence>
<gene>
    <name evidence="2" type="ORF">LDG_8332</name>
</gene>
<reference evidence="2 3" key="1">
    <citation type="journal article" date="2011" name="BMC Genomics">
        <title>Insight into cross-talk between intra-amoebal pathogens.</title>
        <authorList>
            <person name="Gimenez G."/>
            <person name="Bertelli C."/>
            <person name="Moliner C."/>
            <person name="Robert C."/>
            <person name="Raoult D."/>
            <person name="Fournier P.E."/>
            <person name="Greub G."/>
        </authorList>
    </citation>
    <scope>NUCLEOTIDE SEQUENCE [LARGE SCALE GENOMIC DNA]</scope>
    <source>
        <strain evidence="2 3">LLAP12</strain>
    </source>
</reference>
<name>G9ESR1_9GAMM</name>
<dbReference type="Proteomes" id="UP000002770">
    <property type="component" value="Unassembled WGS sequence"/>
</dbReference>
<organism evidence="2 3">
    <name type="scientific">Legionella drancourtii LLAP12</name>
    <dbReference type="NCBI Taxonomy" id="658187"/>
    <lineage>
        <taxon>Bacteria</taxon>
        <taxon>Pseudomonadati</taxon>
        <taxon>Pseudomonadota</taxon>
        <taxon>Gammaproteobacteria</taxon>
        <taxon>Legionellales</taxon>
        <taxon>Legionellaceae</taxon>
        <taxon>Legionella</taxon>
    </lineage>
</organism>
<feature type="domain" description="Lcl C-terminal" evidence="1">
    <location>
        <begin position="196"/>
        <end position="274"/>
    </location>
</feature>
<dbReference type="InParanoid" id="G9ESR1"/>
<dbReference type="InterPro" id="IPR011460">
    <property type="entry name" value="Lcl_C"/>
</dbReference>
<accession>G9ESR1</accession>
<dbReference type="AlphaFoldDB" id="G9ESR1"/>
<dbReference type="HOGENOM" id="CLU_087572_0_0_6"/>
<sequence>MLAGVLCSTSALGNQASTEYVKASIDTLRNELNNQFSTQFNELNNTANQLTIKTNELTTTTNQLMNTVSQLIIQLNALTAQTNEASTTINNKIELVQNQVSDLPIVTHHIGEIFQGGVVFYVDKTQQHGLMVSLDDLGHGIEWRNGEGGDRTVNAKAQGLGAGETNTRLIIAQQTIDQQEGQFAALVAANYQILADGKSPCATTITADSACYGGWYLPSVYELMLLNTNLKSQLSDTAYWSSTEASTTEAWLVDFRSGEAQISEKSTSAYVRAIHAF</sequence>
<protein>
    <recommendedName>
        <fullName evidence="1">Lcl C-terminal domain-containing protein</fullName>
    </recommendedName>
</protein>
<dbReference type="eggNOG" id="COG0631">
    <property type="taxonomic scope" value="Bacteria"/>
</dbReference>
<evidence type="ECO:0000259" key="1">
    <source>
        <dbReference type="Pfam" id="PF07603"/>
    </source>
</evidence>
<dbReference type="EMBL" id="JH413846">
    <property type="protein sequence ID" value="EHL29742.1"/>
    <property type="molecule type" value="Genomic_DNA"/>
</dbReference>
<dbReference type="Pfam" id="PF07603">
    <property type="entry name" value="Lcl_C"/>
    <property type="match status" value="1"/>
</dbReference>
<evidence type="ECO:0000313" key="2">
    <source>
        <dbReference type="EMBL" id="EHL29742.1"/>
    </source>
</evidence>
<dbReference type="STRING" id="658187.LDG_8332"/>
<proteinExistence type="predicted"/>
<keyword evidence="3" id="KW-1185">Reference proteome</keyword>